<gene>
    <name evidence="3" type="ORF">AK829_02040</name>
</gene>
<dbReference type="RefSeq" id="WP_052203804.1">
    <property type="nucleotide sequence ID" value="NZ_CAUPEA010000034.1"/>
</dbReference>
<dbReference type="EMBL" id="CP012342">
    <property type="protein sequence ID" value="AKV58146.1"/>
    <property type="molecule type" value="Genomic_DNA"/>
</dbReference>
<evidence type="ECO:0000313" key="3">
    <source>
        <dbReference type="EMBL" id="AKV58146.1"/>
    </source>
</evidence>
<keyword evidence="3" id="KW-0238">DNA-binding</keyword>
<name>A0A0K1RAD2_9CORY</name>
<dbReference type="Gene3D" id="3.40.50.450">
    <property type="match status" value="1"/>
</dbReference>
<evidence type="ECO:0000256" key="1">
    <source>
        <dbReference type="ARBA" id="ARBA00006525"/>
    </source>
</evidence>
<keyword evidence="4" id="KW-1185">Reference proteome</keyword>
<accession>A0A0K1RAD2</accession>
<reference evidence="3 4" key="1">
    <citation type="submission" date="2015-08" db="EMBL/GenBank/DDBJ databases">
        <authorList>
            <person name="Babu N.S."/>
            <person name="Beckwith C.J."/>
            <person name="Beseler K.G."/>
            <person name="Brison A."/>
            <person name="Carone J.V."/>
            <person name="Caskin T.P."/>
            <person name="Diamond M."/>
            <person name="Durham M.E."/>
            <person name="Foxe J.M."/>
            <person name="Go M."/>
            <person name="Henderson B.A."/>
            <person name="Jones I.B."/>
            <person name="McGettigan J.A."/>
            <person name="Micheletti S.J."/>
            <person name="Nasrallah M.E."/>
            <person name="Ortiz D."/>
            <person name="Piller C.R."/>
            <person name="Privatt S.R."/>
            <person name="Schneider S.L."/>
            <person name="Sharp S."/>
            <person name="Smith T.C."/>
            <person name="Stanton J.D."/>
            <person name="Ullery H.E."/>
            <person name="Wilson R.J."/>
            <person name="Serrano M.G."/>
            <person name="Buck G."/>
            <person name="Lee V."/>
            <person name="Wang Y."/>
            <person name="Carvalho R."/>
            <person name="Voegtly L."/>
            <person name="Shi R."/>
            <person name="Duckworth R."/>
            <person name="Johnson A."/>
            <person name="Loviza R."/>
            <person name="Walstead R."/>
            <person name="Shah Z."/>
            <person name="Kiflezghi M."/>
            <person name="Wade K."/>
            <person name="Ball S.L."/>
            <person name="Bradley K.W."/>
            <person name="Asai D.J."/>
            <person name="Bowman C.A."/>
            <person name="Russell D.A."/>
            <person name="Pope W.H."/>
            <person name="Jacobs-Sera D."/>
            <person name="Hendrix R.W."/>
            <person name="Hatfull G.F."/>
        </authorList>
    </citation>
    <scope>NUCLEOTIDE SEQUENCE [LARGE SCALE GENOMIC DNA]</scope>
    <source>
        <strain evidence="3 4">PUDD_83A45</strain>
    </source>
</reference>
<dbReference type="AlphaFoldDB" id="A0A0K1RAD2"/>
<dbReference type="KEGG" id="crie:AK829_02040"/>
<dbReference type="Pfam" id="PF02481">
    <property type="entry name" value="DNA_processg_A"/>
    <property type="match status" value="1"/>
</dbReference>
<feature type="domain" description="Smf/DprA SLOG" evidence="2">
    <location>
        <begin position="75"/>
        <end position="298"/>
    </location>
</feature>
<dbReference type="STRING" id="156976.AK829_02040"/>
<dbReference type="SUPFAM" id="SSF102405">
    <property type="entry name" value="MCP/YpsA-like"/>
    <property type="match status" value="1"/>
</dbReference>
<evidence type="ECO:0000313" key="4">
    <source>
        <dbReference type="Proteomes" id="UP000060016"/>
    </source>
</evidence>
<evidence type="ECO:0000259" key="2">
    <source>
        <dbReference type="Pfam" id="PF02481"/>
    </source>
</evidence>
<dbReference type="PANTHER" id="PTHR43022:SF1">
    <property type="entry name" value="PROTEIN SMF"/>
    <property type="match status" value="1"/>
</dbReference>
<dbReference type="Proteomes" id="UP000060016">
    <property type="component" value="Chromosome"/>
</dbReference>
<dbReference type="GO" id="GO:0003677">
    <property type="term" value="F:DNA binding"/>
    <property type="evidence" value="ECO:0007669"/>
    <property type="project" value="UniProtKB-KW"/>
</dbReference>
<comment type="similarity">
    <text evidence="1">Belongs to the DprA/Smf family.</text>
</comment>
<dbReference type="InterPro" id="IPR057666">
    <property type="entry name" value="DrpA_SLOG"/>
</dbReference>
<proteinExistence type="inferred from homology"/>
<dbReference type="GO" id="GO:0009294">
    <property type="term" value="P:DNA-mediated transformation"/>
    <property type="evidence" value="ECO:0007669"/>
    <property type="project" value="InterPro"/>
</dbReference>
<dbReference type="PATRIC" id="fig|156976.3.peg.401"/>
<dbReference type="PANTHER" id="PTHR43022">
    <property type="entry name" value="PROTEIN SMF"/>
    <property type="match status" value="1"/>
</dbReference>
<dbReference type="InterPro" id="IPR003488">
    <property type="entry name" value="DprA"/>
</dbReference>
<organism evidence="3 4">
    <name type="scientific">Corynebacterium riegelii</name>
    <dbReference type="NCBI Taxonomy" id="156976"/>
    <lineage>
        <taxon>Bacteria</taxon>
        <taxon>Bacillati</taxon>
        <taxon>Actinomycetota</taxon>
        <taxon>Actinomycetes</taxon>
        <taxon>Mycobacteriales</taxon>
        <taxon>Corynebacteriaceae</taxon>
        <taxon>Corynebacterium</taxon>
    </lineage>
</organism>
<sequence length="385" mass="41437">MSALTSWAYLSRVIEGPNQHLQALLRAGRDADEIANGVRTRASWLGGLAGATEARYARSVPEEDLAKAADLGFSLITPDSPNWPSTAISASFDTLTALEKGACPPHALWVKGQQNLPALFAQSVGVVGTRAPSHEGQKATANLVAGLAKHQYTIVSGGAAGVDTVAHDTALANATPTVVITAFGAGVTYPRPNERLFQRVTSQGGAMISEYPPGVTPDRHRFLTRNRLIAALSQGSVVVEAGYRSGALNTLNWLHTFNRQAMAVPGSIMEKACLGTNLAIAKEQATMVLSADHIHELLSTVGEEDMQLKLDDLYEPTPIQRLSRNELQVYDSLPLPSVGARTAEQVAEVAGMAVGLTVHLLMELESRNLVRRERRLWRRVELDKK</sequence>
<protein>
    <submittedName>
        <fullName evidence="3">DNA-binding protein</fullName>
    </submittedName>
</protein>